<dbReference type="InterPro" id="IPR036322">
    <property type="entry name" value="WD40_repeat_dom_sf"/>
</dbReference>
<gene>
    <name evidence="2" type="ORF">AAF712_010348</name>
</gene>
<evidence type="ECO:0000256" key="1">
    <source>
        <dbReference type="SAM" id="Phobius"/>
    </source>
</evidence>
<sequence length="496" mass="54311">MFSSRFTPYATFPGLKDAVLSLSFSLGGRFMVATGYCGVSVWDIENGARVSIPIGFSSPNPMDASRIFTTSQWVFFENGEQHVLLLGGLDGALTAWKWNEATVSFEILSRTLPSTTSSQIICMEVYEKFIKRRLAGSSNPHTAYVLISHADKSVTVCTLSSSGNFANVFTTILEATIHPKSVKFDKRRDICVFGYAGGDVALLDGHSGAVSWRKSTGLERIGNVAFHKGLDHFVVSTCKDCQVFSFSTLKRVRKLDVSSPALVLFPKQLAFIDCGDGVVAGTDAGHAVVYDLGRSQIKQRLVYRKGGLVQTVAAYENDEWVYVAIAGSGAETESDVLLFRRRTRSAFRLPGSKILLYVLISFLALLGICICIASSTPPPPPPPRSGGPPRAYASVIFPPSRSPISRPTRPTFIARTPSATHSIVKDTSERDEIRQRIAELLARERKLHSVVIEDEADDARSQDAYDNYLQSRLSATFKDNIAVADVVSGEEWEDDI</sequence>
<evidence type="ECO:0000313" key="2">
    <source>
        <dbReference type="EMBL" id="KAL0062810.1"/>
    </source>
</evidence>
<dbReference type="InterPro" id="IPR015943">
    <property type="entry name" value="WD40/YVTN_repeat-like_dom_sf"/>
</dbReference>
<reference evidence="2 3" key="1">
    <citation type="submission" date="2024-05" db="EMBL/GenBank/DDBJ databases">
        <title>A draft genome resource for the thread blight pathogen Marasmius tenuissimus strain MS-2.</title>
        <authorList>
            <person name="Yulfo-Soto G.E."/>
            <person name="Baruah I.K."/>
            <person name="Amoako-Attah I."/>
            <person name="Bukari Y."/>
            <person name="Meinhardt L.W."/>
            <person name="Bailey B.A."/>
            <person name="Cohen S.P."/>
        </authorList>
    </citation>
    <scope>NUCLEOTIDE SEQUENCE [LARGE SCALE GENOMIC DNA]</scope>
    <source>
        <strain evidence="2 3">MS-2</strain>
    </source>
</reference>
<dbReference type="SMART" id="SM00320">
    <property type="entry name" value="WD40"/>
    <property type="match status" value="2"/>
</dbReference>
<evidence type="ECO:0000313" key="3">
    <source>
        <dbReference type="Proteomes" id="UP001437256"/>
    </source>
</evidence>
<keyword evidence="1" id="KW-0472">Membrane</keyword>
<keyword evidence="3" id="KW-1185">Reference proteome</keyword>
<proteinExistence type="predicted"/>
<keyword evidence="1" id="KW-1133">Transmembrane helix</keyword>
<dbReference type="Proteomes" id="UP001437256">
    <property type="component" value="Unassembled WGS sequence"/>
</dbReference>
<name>A0ABR2ZNH7_9AGAR</name>
<dbReference type="InterPro" id="IPR001680">
    <property type="entry name" value="WD40_rpt"/>
</dbReference>
<dbReference type="EMBL" id="JBBXMP010000096">
    <property type="protein sequence ID" value="KAL0062810.1"/>
    <property type="molecule type" value="Genomic_DNA"/>
</dbReference>
<organism evidence="2 3">
    <name type="scientific">Marasmius tenuissimus</name>
    <dbReference type="NCBI Taxonomy" id="585030"/>
    <lineage>
        <taxon>Eukaryota</taxon>
        <taxon>Fungi</taxon>
        <taxon>Dikarya</taxon>
        <taxon>Basidiomycota</taxon>
        <taxon>Agaricomycotina</taxon>
        <taxon>Agaricomycetes</taxon>
        <taxon>Agaricomycetidae</taxon>
        <taxon>Agaricales</taxon>
        <taxon>Marasmiineae</taxon>
        <taxon>Marasmiaceae</taxon>
        <taxon>Marasmius</taxon>
    </lineage>
</organism>
<accession>A0ABR2ZNH7</accession>
<protein>
    <submittedName>
        <fullName evidence="2">Uncharacterized protein</fullName>
    </submittedName>
</protein>
<comment type="caution">
    <text evidence="2">The sequence shown here is derived from an EMBL/GenBank/DDBJ whole genome shotgun (WGS) entry which is preliminary data.</text>
</comment>
<keyword evidence="1" id="KW-0812">Transmembrane</keyword>
<dbReference type="SUPFAM" id="SSF50978">
    <property type="entry name" value="WD40 repeat-like"/>
    <property type="match status" value="1"/>
</dbReference>
<dbReference type="Gene3D" id="2.130.10.10">
    <property type="entry name" value="YVTN repeat-like/Quinoprotein amine dehydrogenase"/>
    <property type="match status" value="2"/>
</dbReference>
<feature type="transmembrane region" description="Helical" evidence="1">
    <location>
        <begin position="354"/>
        <end position="375"/>
    </location>
</feature>